<accession>A0A7T6Z4D8</accession>
<dbReference type="KEGG" id="scia:HUG15_11590"/>
<dbReference type="Proteomes" id="UP000595823">
    <property type="component" value="Chromosome"/>
</dbReference>
<dbReference type="AlphaFoldDB" id="A0A7T6Z4D8"/>
<dbReference type="SUPFAM" id="SSF46689">
    <property type="entry name" value="Homeodomain-like"/>
    <property type="match status" value="1"/>
</dbReference>
<evidence type="ECO:0000259" key="5">
    <source>
        <dbReference type="PROSITE" id="PS50977"/>
    </source>
</evidence>
<dbReference type="EMBL" id="CP054705">
    <property type="protein sequence ID" value="QQK76136.1"/>
    <property type="molecule type" value="Genomic_DNA"/>
</dbReference>
<evidence type="ECO:0000256" key="3">
    <source>
        <dbReference type="ARBA" id="ARBA00023163"/>
    </source>
</evidence>
<dbReference type="InterPro" id="IPR001647">
    <property type="entry name" value="HTH_TetR"/>
</dbReference>
<dbReference type="RefSeq" id="WP_200128759.1">
    <property type="nucleotide sequence ID" value="NZ_CP054705.1"/>
</dbReference>
<dbReference type="InterPro" id="IPR050109">
    <property type="entry name" value="HTH-type_TetR-like_transc_reg"/>
</dbReference>
<evidence type="ECO:0000256" key="1">
    <source>
        <dbReference type="ARBA" id="ARBA00023015"/>
    </source>
</evidence>
<evidence type="ECO:0000313" key="6">
    <source>
        <dbReference type="EMBL" id="QQK76136.1"/>
    </source>
</evidence>
<feature type="DNA-binding region" description="H-T-H motif" evidence="4">
    <location>
        <begin position="24"/>
        <end position="43"/>
    </location>
</feature>
<evidence type="ECO:0000313" key="7">
    <source>
        <dbReference type="Proteomes" id="UP000595823"/>
    </source>
</evidence>
<dbReference type="InterPro" id="IPR009057">
    <property type="entry name" value="Homeodomain-like_sf"/>
</dbReference>
<protein>
    <submittedName>
        <fullName evidence="6">TetR/AcrR family transcriptional regulator</fullName>
    </submittedName>
</protein>
<name>A0A7T6Z4D8_9BACI</name>
<evidence type="ECO:0000256" key="2">
    <source>
        <dbReference type="ARBA" id="ARBA00023125"/>
    </source>
</evidence>
<sequence length="180" mass="20878">MSAKKRILIAAEKLFTTKGYENVSVREIAKEADTSHTSIYVYYKTKWQLLVSLAAPPLEQLLHELKQDMSLVEVAKHYVRFGLVHRHLYELYITFHGSRVDEESEDFLNQIRIQLFEQLRTILSSETTKDADTLLLTRILFFQLHGTIMTYVNSEEDFETIGARVMPLVEVAVEKIVRGE</sequence>
<reference evidence="6 7" key="1">
    <citation type="submission" date="2020-06" db="EMBL/GenBank/DDBJ databases">
        <title>Genomic analysis of Salicibibacter sp. NKC5-3.</title>
        <authorList>
            <person name="Oh Y.J."/>
        </authorList>
    </citation>
    <scope>NUCLEOTIDE SEQUENCE [LARGE SCALE GENOMIC DNA]</scope>
    <source>
        <strain evidence="6 7">NKC5-3</strain>
    </source>
</reference>
<dbReference type="PANTHER" id="PTHR30055:SF234">
    <property type="entry name" value="HTH-TYPE TRANSCRIPTIONAL REGULATOR BETI"/>
    <property type="match status" value="1"/>
</dbReference>
<dbReference type="PANTHER" id="PTHR30055">
    <property type="entry name" value="HTH-TYPE TRANSCRIPTIONAL REGULATOR RUTR"/>
    <property type="match status" value="1"/>
</dbReference>
<dbReference type="PRINTS" id="PR00455">
    <property type="entry name" value="HTHTETR"/>
</dbReference>
<organism evidence="6 7">
    <name type="scientific">Salicibibacter cibarius</name>
    <dbReference type="NCBI Taxonomy" id="2743000"/>
    <lineage>
        <taxon>Bacteria</taxon>
        <taxon>Bacillati</taxon>
        <taxon>Bacillota</taxon>
        <taxon>Bacilli</taxon>
        <taxon>Bacillales</taxon>
        <taxon>Bacillaceae</taxon>
        <taxon>Salicibibacter</taxon>
    </lineage>
</organism>
<feature type="domain" description="HTH tetR-type" evidence="5">
    <location>
        <begin position="1"/>
        <end position="61"/>
    </location>
</feature>
<dbReference type="Pfam" id="PF13305">
    <property type="entry name" value="TetR_C_33"/>
    <property type="match status" value="1"/>
</dbReference>
<gene>
    <name evidence="6" type="ORF">HUG15_11590</name>
</gene>
<keyword evidence="3" id="KW-0804">Transcription</keyword>
<dbReference type="SUPFAM" id="SSF48498">
    <property type="entry name" value="Tetracyclin repressor-like, C-terminal domain"/>
    <property type="match status" value="1"/>
</dbReference>
<dbReference type="GO" id="GO:0000976">
    <property type="term" value="F:transcription cis-regulatory region binding"/>
    <property type="evidence" value="ECO:0007669"/>
    <property type="project" value="TreeGrafter"/>
</dbReference>
<dbReference type="Gene3D" id="1.10.357.10">
    <property type="entry name" value="Tetracycline Repressor, domain 2"/>
    <property type="match status" value="1"/>
</dbReference>
<keyword evidence="2 4" id="KW-0238">DNA-binding</keyword>
<dbReference type="Pfam" id="PF00440">
    <property type="entry name" value="TetR_N"/>
    <property type="match status" value="1"/>
</dbReference>
<dbReference type="InterPro" id="IPR036271">
    <property type="entry name" value="Tet_transcr_reg_TetR-rel_C_sf"/>
</dbReference>
<keyword evidence="7" id="KW-1185">Reference proteome</keyword>
<dbReference type="GO" id="GO:0003700">
    <property type="term" value="F:DNA-binding transcription factor activity"/>
    <property type="evidence" value="ECO:0007669"/>
    <property type="project" value="TreeGrafter"/>
</dbReference>
<evidence type="ECO:0000256" key="4">
    <source>
        <dbReference type="PROSITE-ProRule" id="PRU00335"/>
    </source>
</evidence>
<dbReference type="InterPro" id="IPR025996">
    <property type="entry name" value="MT1864/Rv1816-like_C"/>
</dbReference>
<keyword evidence="1" id="KW-0805">Transcription regulation</keyword>
<dbReference type="PROSITE" id="PS50977">
    <property type="entry name" value="HTH_TETR_2"/>
    <property type="match status" value="1"/>
</dbReference>
<proteinExistence type="predicted"/>